<name>A0ABQ5C1F5_9ASTR</name>
<accession>A0ABQ5C1F5</accession>
<comment type="caution">
    <text evidence="2">The sequence shown here is derived from an EMBL/GenBank/DDBJ whole genome shotgun (WGS) entry which is preliminary data.</text>
</comment>
<dbReference type="Proteomes" id="UP001151760">
    <property type="component" value="Unassembled WGS sequence"/>
</dbReference>
<evidence type="ECO:0000313" key="3">
    <source>
        <dbReference type="Proteomes" id="UP001151760"/>
    </source>
</evidence>
<organism evidence="2 3">
    <name type="scientific">Tanacetum coccineum</name>
    <dbReference type="NCBI Taxonomy" id="301880"/>
    <lineage>
        <taxon>Eukaryota</taxon>
        <taxon>Viridiplantae</taxon>
        <taxon>Streptophyta</taxon>
        <taxon>Embryophyta</taxon>
        <taxon>Tracheophyta</taxon>
        <taxon>Spermatophyta</taxon>
        <taxon>Magnoliopsida</taxon>
        <taxon>eudicotyledons</taxon>
        <taxon>Gunneridae</taxon>
        <taxon>Pentapetalae</taxon>
        <taxon>asterids</taxon>
        <taxon>campanulids</taxon>
        <taxon>Asterales</taxon>
        <taxon>Asteraceae</taxon>
        <taxon>Asteroideae</taxon>
        <taxon>Anthemideae</taxon>
        <taxon>Anthemidinae</taxon>
        <taxon>Tanacetum</taxon>
    </lineage>
</organism>
<dbReference type="EMBL" id="BQNB010013802">
    <property type="protein sequence ID" value="GJT20438.1"/>
    <property type="molecule type" value="Genomic_DNA"/>
</dbReference>
<keyword evidence="3" id="KW-1185">Reference proteome</keyword>
<reference evidence="2" key="1">
    <citation type="journal article" date="2022" name="Int. J. Mol. Sci.">
        <title>Draft Genome of Tanacetum Coccineum: Genomic Comparison of Closely Related Tanacetum-Family Plants.</title>
        <authorList>
            <person name="Yamashiro T."/>
            <person name="Shiraishi A."/>
            <person name="Nakayama K."/>
            <person name="Satake H."/>
        </authorList>
    </citation>
    <scope>NUCLEOTIDE SEQUENCE</scope>
</reference>
<proteinExistence type="predicted"/>
<reference evidence="2" key="2">
    <citation type="submission" date="2022-01" db="EMBL/GenBank/DDBJ databases">
        <authorList>
            <person name="Yamashiro T."/>
            <person name="Shiraishi A."/>
            <person name="Satake H."/>
            <person name="Nakayama K."/>
        </authorList>
    </citation>
    <scope>NUCLEOTIDE SEQUENCE</scope>
</reference>
<evidence type="ECO:0000256" key="1">
    <source>
        <dbReference type="SAM" id="MobiDB-lite"/>
    </source>
</evidence>
<sequence length="197" mass="23062">MRPEEQQKFVQEFTDHLFGTTSSKFSPTPPREPTPRSASAKGKEVAIIEEQVNKLVKYPKEGEKSEQELRKKVKMMEEYNHLISFRADQLPITMISYVVNPNKEATIKITRGDNPLNLIVRLNFKLRMLVKEARTSSTSSNYEDKKRKRSEFLKEVFVTKNITVDGMHMNQIPPPWVMPIHNLLHEWEYGYSLPKRK</sequence>
<feature type="region of interest" description="Disordered" evidence="1">
    <location>
        <begin position="13"/>
        <end position="44"/>
    </location>
</feature>
<evidence type="ECO:0000313" key="2">
    <source>
        <dbReference type="EMBL" id="GJT20438.1"/>
    </source>
</evidence>
<gene>
    <name evidence="2" type="ORF">Tco_0890375</name>
</gene>
<protein>
    <submittedName>
        <fullName evidence="2">Uncharacterized protein</fullName>
    </submittedName>
</protein>